<dbReference type="Pfam" id="PF01402">
    <property type="entry name" value="RHH_1"/>
    <property type="match status" value="1"/>
</dbReference>
<dbReference type="InterPro" id="IPR002145">
    <property type="entry name" value="CopG"/>
</dbReference>
<dbReference type="CDD" id="cd22231">
    <property type="entry name" value="RHH_NikR_HicB-like"/>
    <property type="match status" value="1"/>
</dbReference>
<gene>
    <name evidence="3" type="primary">27</name>
    <name evidence="3" type="ORF">B22_27</name>
</gene>
<evidence type="ECO:0000313" key="3">
    <source>
        <dbReference type="EMBL" id="AOT24379.1"/>
    </source>
</evidence>
<dbReference type="Gene3D" id="1.10.1220.10">
    <property type="entry name" value="Met repressor-like"/>
    <property type="match status" value="1"/>
</dbReference>
<name>A0A1D8ETK6_9CAUD</name>
<dbReference type="OrthoDB" id="35699at10239"/>
<reference evidence="3 4" key="1">
    <citation type="submission" date="2016-07" db="EMBL/GenBank/DDBJ databases">
        <authorList>
            <person name="Modlin R.L."/>
            <person name="Cheng L.S."/>
            <person name="Marinelli L.J."/>
            <person name="Grosset N."/>
            <person name="Gautier M."/>
            <person name="Fitz-Gibbon S."/>
            <person name="Pellegrini M."/>
            <person name="Bowman C.A."/>
            <person name="Russell D.A."/>
            <person name="Jacobs-Sera D."/>
            <person name="Hatfull G.F."/>
        </authorList>
    </citation>
    <scope>NUCLEOTIDE SEQUENCE [LARGE SCALE GENOMIC DNA]</scope>
</reference>
<evidence type="ECO:0000259" key="2">
    <source>
        <dbReference type="Pfam" id="PF01402"/>
    </source>
</evidence>
<evidence type="ECO:0000256" key="1">
    <source>
        <dbReference type="SAM" id="MobiDB-lite"/>
    </source>
</evidence>
<dbReference type="Proteomes" id="UP000221125">
    <property type="component" value="Segment"/>
</dbReference>
<dbReference type="InterPro" id="IPR010985">
    <property type="entry name" value="Ribbon_hlx_hlx"/>
</dbReference>
<dbReference type="EMBL" id="KX620750">
    <property type="protein sequence ID" value="AOT24379.1"/>
    <property type="molecule type" value="Genomic_DNA"/>
</dbReference>
<organism evidence="3 4">
    <name type="scientific">Propionibacterium phage B22</name>
    <dbReference type="NCBI Taxonomy" id="1897532"/>
    <lineage>
        <taxon>Viruses</taxon>
        <taxon>Duplodnaviria</taxon>
        <taxon>Heunggongvirae</taxon>
        <taxon>Uroviricota</taxon>
        <taxon>Caudoviricetes</taxon>
        <taxon>Doucettevirus</taxon>
        <taxon>Doucettevirus B22</taxon>
    </lineage>
</organism>
<feature type="region of interest" description="Disordered" evidence="1">
    <location>
        <begin position="1"/>
        <end position="27"/>
    </location>
</feature>
<keyword evidence="4" id="KW-1185">Reference proteome</keyword>
<dbReference type="SUPFAM" id="SSF47598">
    <property type="entry name" value="Ribbon-helix-helix"/>
    <property type="match status" value="1"/>
</dbReference>
<proteinExistence type="predicted"/>
<evidence type="ECO:0000313" key="4">
    <source>
        <dbReference type="Proteomes" id="UP000221125"/>
    </source>
</evidence>
<dbReference type="InterPro" id="IPR013321">
    <property type="entry name" value="Arc_rbn_hlx_hlx"/>
</dbReference>
<sequence length="64" mass="6730">MSQTHARGADKGPERGPGQPPIGPVVKANLPPAMIEQLDRMVADGTADSRADAIRQLLAKGLEK</sequence>
<protein>
    <recommendedName>
        <fullName evidence="2">Ribbon-helix-helix protein CopG domain-containing protein</fullName>
    </recommendedName>
</protein>
<dbReference type="RefSeq" id="YP_009596830.1">
    <property type="nucleotide sequence ID" value="NC_041891.1"/>
</dbReference>
<dbReference type="GO" id="GO:0006355">
    <property type="term" value="P:regulation of DNA-templated transcription"/>
    <property type="evidence" value="ECO:0007669"/>
    <property type="project" value="InterPro"/>
</dbReference>
<dbReference type="GeneID" id="40072431"/>
<accession>A0A1D8ETK6</accession>
<dbReference type="KEGG" id="vg:40072431"/>
<feature type="domain" description="Ribbon-helix-helix protein CopG" evidence="2">
    <location>
        <begin position="26"/>
        <end position="64"/>
    </location>
</feature>